<accession>A0A059KZJ7</accession>
<dbReference type="Proteomes" id="UP000026739">
    <property type="component" value="Unassembled WGS sequence"/>
</dbReference>
<dbReference type="AlphaFoldDB" id="A0A059KZJ7"/>
<dbReference type="EMBL" id="AZQQ01000090">
    <property type="protein sequence ID" value="KDD67280.1"/>
    <property type="molecule type" value="Genomic_DNA"/>
</dbReference>
<reference evidence="1 2" key="1">
    <citation type="submission" date="2013-12" db="EMBL/GenBank/DDBJ databases">
        <authorList>
            <person name="Formusa P.A."/>
            <person name="Habash M."/>
            <person name="Lee H."/>
            <person name="Trevors J.T."/>
        </authorList>
    </citation>
    <scope>NUCLEOTIDE SEQUENCE [LARGE SCALE GENOMIC DNA]</scope>
    <source>
        <strain evidence="1 2">PD30</strain>
    </source>
</reference>
<evidence type="ECO:0000313" key="1">
    <source>
        <dbReference type="EMBL" id="KDD67280.1"/>
    </source>
</evidence>
<organism evidence="1 2">
    <name type="scientific">Pseudomonas mandelii PD30</name>
    <dbReference type="NCBI Taxonomy" id="1419583"/>
    <lineage>
        <taxon>Bacteria</taxon>
        <taxon>Pseudomonadati</taxon>
        <taxon>Pseudomonadota</taxon>
        <taxon>Gammaproteobacteria</taxon>
        <taxon>Pseudomonadales</taxon>
        <taxon>Pseudomonadaceae</taxon>
        <taxon>Pseudomonas</taxon>
    </lineage>
</organism>
<name>A0A059KZJ7_9PSED</name>
<protein>
    <submittedName>
        <fullName evidence="1">Uncharacterized protein</fullName>
    </submittedName>
</protein>
<dbReference type="RefSeq" id="WP_033059356.1">
    <property type="nucleotide sequence ID" value="NZ_AZQQ01000090.1"/>
</dbReference>
<proteinExistence type="predicted"/>
<gene>
    <name evidence="1" type="ORF">V466_20230</name>
</gene>
<sequence>MQISFTIDAQAFEQEQKEPVKKTLKISDSKIAHALQRIAKASLTEYLKMLVEGGMPSRADEAKQDRLLYLIQSYFGQTLPTESQISTIFQLTQSQSKTLLKNTVSRFRNQLDDILQHSMRAVIESAEHAQTVYLVVISSDVIRDELNMLITQNQPTFKPITKRKGSAGQFEISEDSHDLLCATLGINAVQ</sequence>
<evidence type="ECO:0000313" key="2">
    <source>
        <dbReference type="Proteomes" id="UP000026739"/>
    </source>
</evidence>
<comment type="caution">
    <text evidence="1">The sequence shown here is derived from an EMBL/GenBank/DDBJ whole genome shotgun (WGS) entry which is preliminary data.</text>
</comment>